<evidence type="ECO:0000256" key="2">
    <source>
        <dbReference type="ARBA" id="ARBA00010152"/>
    </source>
</evidence>
<keyword evidence="6" id="KW-0687">Ribonucleoprotein</keyword>
<dbReference type="PANTHER" id="PTHR21338:SF0">
    <property type="entry name" value="LARGE RIBOSOMAL SUBUNIT PROTEIN ML41"/>
    <property type="match status" value="1"/>
</dbReference>
<sequence>MKPTQILQMRLRRRTLSTKQVKHFYKGTGTGLMGTINNKGKFRVDWDKVRTFVPPQMGTTSKTLKPFVSKMVALNQEVGEQSWAAYEKKFTGKQYLEDWKTYGIDHDPPAEEVEEVGLAEQNLAESRDQPGGTKA</sequence>
<dbReference type="GO" id="GO:0006412">
    <property type="term" value="P:translation"/>
    <property type="evidence" value="ECO:0007669"/>
    <property type="project" value="TreeGrafter"/>
</dbReference>
<comment type="subcellular location">
    <subcellularLocation>
        <location evidence="1">Mitochondrion</location>
    </subcellularLocation>
</comment>
<reference evidence="7" key="1">
    <citation type="journal article" date="2020" name="Stud. Mycol.">
        <title>101 Dothideomycetes genomes: a test case for predicting lifestyles and emergence of pathogens.</title>
        <authorList>
            <person name="Haridas S."/>
            <person name="Albert R."/>
            <person name="Binder M."/>
            <person name="Bloem J."/>
            <person name="Labutti K."/>
            <person name="Salamov A."/>
            <person name="Andreopoulos B."/>
            <person name="Baker S."/>
            <person name="Barry K."/>
            <person name="Bills G."/>
            <person name="Bluhm B."/>
            <person name="Cannon C."/>
            <person name="Castanera R."/>
            <person name="Culley D."/>
            <person name="Daum C."/>
            <person name="Ezra D."/>
            <person name="Gonzalez J."/>
            <person name="Henrissat B."/>
            <person name="Kuo A."/>
            <person name="Liang C."/>
            <person name="Lipzen A."/>
            <person name="Lutzoni F."/>
            <person name="Magnuson J."/>
            <person name="Mondo S."/>
            <person name="Nolan M."/>
            <person name="Ohm R."/>
            <person name="Pangilinan J."/>
            <person name="Park H.-J."/>
            <person name="Ramirez L."/>
            <person name="Alfaro M."/>
            <person name="Sun H."/>
            <person name="Tritt A."/>
            <person name="Yoshinaga Y."/>
            <person name="Zwiers L.-H."/>
            <person name="Turgeon B."/>
            <person name="Goodwin S."/>
            <person name="Spatafora J."/>
            <person name="Crous P."/>
            <person name="Grigoriev I."/>
        </authorList>
    </citation>
    <scope>NUCLEOTIDE SEQUENCE</scope>
    <source>
        <strain evidence="7">CBS 123094</strain>
    </source>
</reference>
<dbReference type="OrthoDB" id="408933at2759"/>
<organism evidence="7 8">
    <name type="scientific">Amniculicola lignicola CBS 123094</name>
    <dbReference type="NCBI Taxonomy" id="1392246"/>
    <lineage>
        <taxon>Eukaryota</taxon>
        <taxon>Fungi</taxon>
        <taxon>Dikarya</taxon>
        <taxon>Ascomycota</taxon>
        <taxon>Pezizomycotina</taxon>
        <taxon>Dothideomycetes</taxon>
        <taxon>Pleosporomycetidae</taxon>
        <taxon>Pleosporales</taxon>
        <taxon>Amniculicolaceae</taxon>
        <taxon>Amniculicola</taxon>
    </lineage>
</organism>
<dbReference type="AlphaFoldDB" id="A0A6A5WPR9"/>
<comment type="similarity">
    <text evidence="2">Belongs to the mitochondrion-specific ribosomal protein mL41 family.</text>
</comment>
<keyword evidence="4" id="KW-0689">Ribosomal protein</keyword>
<proteinExistence type="inferred from homology"/>
<dbReference type="Proteomes" id="UP000799779">
    <property type="component" value="Unassembled WGS sequence"/>
</dbReference>
<dbReference type="GO" id="GO:0005762">
    <property type="term" value="C:mitochondrial large ribosomal subunit"/>
    <property type="evidence" value="ECO:0007669"/>
    <property type="project" value="InterPro"/>
</dbReference>
<gene>
    <name evidence="7" type="ORF">P154DRAFT_486384</name>
</gene>
<evidence type="ECO:0000256" key="6">
    <source>
        <dbReference type="ARBA" id="ARBA00023274"/>
    </source>
</evidence>
<name>A0A6A5WPR9_9PLEO</name>
<keyword evidence="3" id="KW-0809">Transit peptide</keyword>
<evidence type="ECO:0000313" key="8">
    <source>
        <dbReference type="Proteomes" id="UP000799779"/>
    </source>
</evidence>
<evidence type="ECO:0000256" key="4">
    <source>
        <dbReference type="ARBA" id="ARBA00022980"/>
    </source>
</evidence>
<keyword evidence="8" id="KW-1185">Reference proteome</keyword>
<dbReference type="EMBL" id="ML977571">
    <property type="protein sequence ID" value="KAF2003702.1"/>
    <property type="molecule type" value="Genomic_DNA"/>
</dbReference>
<evidence type="ECO:0000256" key="5">
    <source>
        <dbReference type="ARBA" id="ARBA00023128"/>
    </source>
</evidence>
<protein>
    <recommendedName>
        <fullName evidence="9">50S ribosomal protein-like protein YmL27</fullName>
    </recommendedName>
</protein>
<dbReference type="Pfam" id="PF09809">
    <property type="entry name" value="MRP-L27"/>
    <property type="match status" value="1"/>
</dbReference>
<evidence type="ECO:0000256" key="3">
    <source>
        <dbReference type="ARBA" id="ARBA00022946"/>
    </source>
</evidence>
<evidence type="ECO:0000256" key="1">
    <source>
        <dbReference type="ARBA" id="ARBA00004173"/>
    </source>
</evidence>
<keyword evidence="5" id="KW-0496">Mitochondrion</keyword>
<accession>A0A6A5WPR9</accession>
<dbReference type="InterPro" id="IPR019189">
    <property type="entry name" value="Ribosomal_mL41"/>
</dbReference>
<evidence type="ECO:0008006" key="9">
    <source>
        <dbReference type="Google" id="ProtNLM"/>
    </source>
</evidence>
<dbReference type="PANTHER" id="PTHR21338">
    <property type="entry name" value="MITOCHONDRIAL RIBOSOMAL PROTEIN L41"/>
    <property type="match status" value="1"/>
</dbReference>
<evidence type="ECO:0000313" key="7">
    <source>
        <dbReference type="EMBL" id="KAF2003702.1"/>
    </source>
</evidence>
<dbReference type="GO" id="GO:0003735">
    <property type="term" value="F:structural constituent of ribosome"/>
    <property type="evidence" value="ECO:0007669"/>
    <property type="project" value="InterPro"/>
</dbReference>